<feature type="transmembrane region" description="Helical" evidence="1">
    <location>
        <begin position="9"/>
        <end position="29"/>
    </location>
</feature>
<feature type="transmembrane region" description="Helical" evidence="1">
    <location>
        <begin position="35"/>
        <end position="54"/>
    </location>
</feature>
<comment type="caution">
    <text evidence="2">The sequence shown here is derived from an EMBL/GenBank/DDBJ whole genome shotgun (WGS) entry which is preliminary data.</text>
</comment>
<keyword evidence="1" id="KW-0472">Membrane</keyword>
<evidence type="ECO:0000256" key="1">
    <source>
        <dbReference type="SAM" id="Phobius"/>
    </source>
</evidence>
<feature type="transmembrane region" description="Helical" evidence="1">
    <location>
        <begin position="165"/>
        <end position="183"/>
    </location>
</feature>
<evidence type="ECO:0000313" key="3">
    <source>
        <dbReference type="Proteomes" id="UP000469125"/>
    </source>
</evidence>
<dbReference type="RefSeq" id="WP_155669069.1">
    <property type="nucleotide sequence ID" value="NZ_WOCA01000009.1"/>
</dbReference>
<accession>A0A6N8FM62</accession>
<keyword evidence="1" id="KW-1133">Transmembrane helix</keyword>
<name>A0A6N8FM62_9BACI</name>
<dbReference type="Proteomes" id="UP000469125">
    <property type="component" value="Unassembled WGS sequence"/>
</dbReference>
<keyword evidence="3" id="KW-1185">Reference proteome</keyword>
<dbReference type="AlphaFoldDB" id="A0A6N8FM62"/>
<feature type="transmembrane region" description="Helical" evidence="1">
    <location>
        <begin position="66"/>
        <end position="84"/>
    </location>
</feature>
<proteinExistence type="predicted"/>
<feature type="transmembrane region" description="Helical" evidence="1">
    <location>
        <begin position="127"/>
        <end position="145"/>
    </location>
</feature>
<organism evidence="2 3">
    <name type="scientific">Ornithinibacillus caprae</name>
    <dbReference type="NCBI Taxonomy" id="2678566"/>
    <lineage>
        <taxon>Bacteria</taxon>
        <taxon>Bacillati</taxon>
        <taxon>Bacillota</taxon>
        <taxon>Bacilli</taxon>
        <taxon>Bacillales</taxon>
        <taxon>Bacillaceae</taxon>
        <taxon>Ornithinibacillus</taxon>
    </lineage>
</organism>
<dbReference type="EMBL" id="WOCA01000009">
    <property type="protein sequence ID" value="MUK89087.1"/>
    <property type="molecule type" value="Genomic_DNA"/>
</dbReference>
<gene>
    <name evidence="2" type="ORF">GMD78_11950</name>
</gene>
<feature type="transmembrane region" description="Helical" evidence="1">
    <location>
        <begin position="96"/>
        <end position="115"/>
    </location>
</feature>
<protein>
    <submittedName>
        <fullName evidence="2">Uncharacterized protein</fullName>
    </submittedName>
</protein>
<sequence length="191" mass="22055">MIKKWRSNSLLSGLILFGVLLIPFIRQFLESVMVLHMLVQLPLLVLVGWLIGITITRNFQSHFDSWNSNGIPGTLLFVMITMYWMIPRTLDEALSIWYIELFKYVSLPVIGLLLYDSWKKLQSIGKSFIYLNYLSMFGLMAWLYIDSPIQICNNYLAAEQKILGWGLLGITAFMVLYLVQAVFTDQTEEAI</sequence>
<keyword evidence="1" id="KW-0812">Transmembrane</keyword>
<reference evidence="2 3" key="1">
    <citation type="submission" date="2019-11" db="EMBL/GenBank/DDBJ databases">
        <authorList>
            <person name="Li X."/>
        </authorList>
    </citation>
    <scope>NUCLEOTIDE SEQUENCE [LARGE SCALE GENOMIC DNA]</scope>
    <source>
        <strain evidence="2 3">L9</strain>
    </source>
</reference>
<evidence type="ECO:0000313" key="2">
    <source>
        <dbReference type="EMBL" id="MUK89087.1"/>
    </source>
</evidence>